<dbReference type="PRINTS" id="PR00109">
    <property type="entry name" value="TYRKINASE"/>
</dbReference>
<dbReference type="Pfam" id="PF07714">
    <property type="entry name" value="PK_Tyr_Ser-Thr"/>
    <property type="match status" value="1"/>
</dbReference>
<sequence length="152" mass="17270">MEENHCVHRDLRADNILLSATLSCKIGDFGLARFMDSTSVTISIDAKIPIKWMAPEIFQCQKYSSKSDVWSFGVLLVEIVTYGQMPFQNKSPGQYVEELLEGKPLEAPCESPENISYIMSMCWRRQPDSRPSFSELELLITDLLTLSEDVVE</sequence>
<dbReference type="InterPro" id="IPR011009">
    <property type="entry name" value="Kinase-like_dom_sf"/>
</dbReference>
<keyword evidence="1" id="KW-0547">Nucleotide-binding</keyword>
<evidence type="ECO:0000313" key="6">
    <source>
        <dbReference type="Proteomes" id="UP000812440"/>
    </source>
</evidence>
<dbReference type="Gene3D" id="1.10.510.10">
    <property type="entry name" value="Transferase(Phosphotransferase) domain 1"/>
    <property type="match status" value="1"/>
</dbReference>
<dbReference type="PANTHER" id="PTHR24416">
    <property type="entry name" value="TYROSINE-PROTEIN KINASE RECEPTOR"/>
    <property type="match status" value="1"/>
</dbReference>
<dbReference type="AlphaFoldDB" id="A0A8T2IC21"/>
<dbReference type="EMBL" id="JAACNH010000827">
    <property type="protein sequence ID" value="KAG8430575.1"/>
    <property type="molecule type" value="Genomic_DNA"/>
</dbReference>
<comment type="caution">
    <text evidence="5">The sequence shown here is derived from an EMBL/GenBank/DDBJ whole genome shotgun (WGS) entry which is preliminary data.</text>
</comment>
<evidence type="ECO:0000256" key="2">
    <source>
        <dbReference type="ARBA" id="ARBA00022840"/>
    </source>
</evidence>
<evidence type="ECO:0000259" key="4">
    <source>
        <dbReference type="PROSITE" id="PS50011"/>
    </source>
</evidence>
<dbReference type="SMART" id="SM00219">
    <property type="entry name" value="TyrKc"/>
    <property type="match status" value="1"/>
</dbReference>
<dbReference type="InterPro" id="IPR008266">
    <property type="entry name" value="Tyr_kinase_AS"/>
</dbReference>
<gene>
    <name evidence="5" type="ORF">GDO86_020359</name>
</gene>
<dbReference type="InterPro" id="IPR001245">
    <property type="entry name" value="Ser-Thr/Tyr_kinase_cat_dom"/>
</dbReference>
<dbReference type="InterPro" id="IPR020635">
    <property type="entry name" value="Tyr_kinase_cat_dom"/>
</dbReference>
<dbReference type="GO" id="GO:0004714">
    <property type="term" value="F:transmembrane receptor protein tyrosine kinase activity"/>
    <property type="evidence" value="ECO:0007669"/>
    <property type="project" value="TreeGrafter"/>
</dbReference>
<dbReference type="Proteomes" id="UP000812440">
    <property type="component" value="Unassembled WGS sequence"/>
</dbReference>
<proteinExistence type="predicted"/>
<dbReference type="PROSITE" id="PS50011">
    <property type="entry name" value="PROTEIN_KINASE_DOM"/>
    <property type="match status" value="1"/>
</dbReference>
<dbReference type="OrthoDB" id="9903288at2759"/>
<evidence type="ECO:0000256" key="3">
    <source>
        <dbReference type="ARBA" id="ARBA00023170"/>
    </source>
</evidence>
<reference evidence="5" key="1">
    <citation type="thesis" date="2020" institute="ProQuest LLC" country="789 East Eisenhower Parkway, Ann Arbor, MI, USA">
        <title>Comparative Genomics and Chromosome Evolution.</title>
        <authorList>
            <person name="Mudd A.B."/>
        </authorList>
    </citation>
    <scope>NUCLEOTIDE SEQUENCE</scope>
    <source>
        <strain evidence="5">Female2</strain>
        <tissue evidence="5">Blood</tissue>
    </source>
</reference>
<dbReference type="SUPFAM" id="SSF56112">
    <property type="entry name" value="Protein kinase-like (PK-like)"/>
    <property type="match status" value="1"/>
</dbReference>
<protein>
    <recommendedName>
        <fullName evidence="4">Protein kinase domain-containing protein</fullName>
    </recommendedName>
</protein>
<evidence type="ECO:0000256" key="1">
    <source>
        <dbReference type="ARBA" id="ARBA00022741"/>
    </source>
</evidence>
<keyword evidence="2" id="KW-0067">ATP-binding</keyword>
<organism evidence="5 6">
    <name type="scientific">Hymenochirus boettgeri</name>
    <name type="common">Congo dwarf clawed frog</name>
    <dbReference type="NCBI Taxonomy" id="247094"/>
    <lineage>
        <taxon>Eukaryota</taxon>
        <taxon>Metazoa</taxon>
        <taxon>Chordata</taxon>
        <taxon>Craniata</taxon>
        <taxon>Vertebrata</taxon>
        <taxon>Euteleostomi</taxon>
        <taxon>Amphibia</taxon>
        <taxon>Batrachia</taxon>
        <taxon>Anura</taxon>
        <taxon>Pipoidea</taxon>
        <taxon>Pipidae</taxon>
        <taxon>Pipinae</taxon>
        <taxon>Hymenochirus</taxon>
    </lineage>
</organism>
<dbReference type="GO" id="GO:0005524">
    <property type="term" value="F:ATP binding"/>
    <property type="evidence" value="ECO:0007669"/>
    <property type="project" value="UniProtKB-KW"/>
</dbReference>
<keyword evidence="3" id="KW-0675">Receptor</keyword>
<dbReference type="InterPro" id="IPR000719">
    <property type="entry name" value="Prot_kinase_dom"/>
</dbReference>
<accession>A0A8T2IC21</accession>
<evidence type="ECO:0000313" key="5">
    <source>
        <dbReference type="EMBL" id="KAG8430575.1"/>
    </source>
</evidence>
<dbReference type="GO" id="GO:0005886">
    <property type="term" value="C:plasma membrane"/>
    <property type="evidence" value="ECO:0007669"/>
    <property type="project" value="TreeGrafter"/>
</dbReference>
<feature type="domain" description="Protein kinase" evidence="4">
    <location>
        <begin position="1"/>
        <end position="144"/>
    </location>
</feature>
<dbReference type="GO" id="GO:0043235">
    <property type="term" value="C:receptor complex"/>
    <property type="evidence" value="ECO:0007669"/>
    <property type="project" value="TreeGrafter"/>
</dbReference>
<dbReference type="InterPro" id="IPR050122">
    <property type="entry name" value="RTK"/>
</dbReference>
<name>A0A8T2IC21_9PIPI</name>
<dbReference type="GO" id="GO:0007169">
    <property type="term" value="P:cell surface receptor protein tyrosine kinase signaling pathway"/>
    <property type="evidence" value="ECO:0007669"/>
    <property type="project" value="TreeGrafter"/>
</dbReference>
<dbReference type="PANTHER" id="PTHR24416:SF600">
    <property type="entry name" value="PDGF- AND VEGF-RECEPTOR RELATED, ISOFORM J"/>
    <property type="match status" value="1"/>
</dbReference>
<dbReference type="PROSITE" id="PS00109">
    <property type="entry name" value="PROTEIN_KINASE_TYR"/>
    <property type="match status" value="1"/>
</dbReference>
<keyword evidence="6" id="KW-1185">Reference proteome</keyword>